<name>A0ABW3VA17_9PSEU</name>
<dbReference type="Proteomes" id="UP001597182">
    <property type="component" value="Unassembled WGS sequence"/>
</dbReference>
<evidence type="ECO:0000256" key="2">
    <source>
        <dbReference type="SAM" id="Phobius"/>
    </source>
</evidence>
<accession>A0ABW3VA17</accession>
<evidence type="ECO:0000313" key="4">
    <source>
        <dbReference type="Proteomes" id="UP001597182"/>
    </source>
</evidence>
<organism evidence="3 4">
    <name type="scientific">Pseudonocardia benzenivorans</name>
    <dbReference type="NCBI Taxonomy" id="228005"/>
    <lineage>
        <taxon>Bacteria</taxon>
        <taxon>Bacillati</taxon>
        <taxon>Actinomycetota</taxon>
        <taxon>Actinomycetes</taxon>
        <taxon>Pseudonocardiales</taxon>
        <taxon>Pseudonocardiaceae</taxon>
        <taxon>Pseudonocardia</taxon>
    </lineage>
</organism>
<dbReference type="RefSeq" id="WP_346090753.1">
    <property type="nucleotide sequence ID" value="NZ_BAABKS010000014.1"/>
</dbReference>
<feature type="region of interest" description="Disordered" evidence="1">
    <location>
        <begin position="68"/>
        <end position="92"/>
    </location>
</feature>
<comment type="caution">
    <text evidence="3">The sequence shown here is derived from an EMBL/GenBank/DDBJ whole genome shotgun (WGS) entry which is preliminary data.</text>
</comment>
<gene>
    <name evidence="3" type="ORF">ACFQ34_00190</name>
</gene>
<sequence>MADRRAQDWTPPGVFRALLWWPPVAFLLAAAFPGAGLVPIIGSGLTLALVGIAAATLPKLVHRSESVTAAEPIDRPAPEPVDVLPVPERRAA</sequence>
<feature type="transmembrane region" description="Helical" evidence="2">
    <location>
        <begin position="20"/>
        <end position="53"/>
    </location>
</feature>
<protein>
    <submittedName>
        <fullName evidence="3">Uncharacterized protein</fullName>
    </submittedName>
</protein>
<evidence type="ECO:0000256" key="1">
    <source>
        <dbReference type="SAM" id="MobiDB-lite"/>
    </source>
</evidence>
<keyword evidence="2" id="KW-1133">Transmembrane helix</keyword>
<evidence type="ECO:0000313" key="3">
    <source>
        <dbReference type="EMBL" id="MFD1231696.1"/>
    </source>
</evidence>
<keyword evidence="2" id="KW-0812">Transmembrane</keyword>
<keyword evidence="4" id="KW-1185">Reference proteome</keyword>
<dbReference type="EMBL" id="JBHTMB010000002">
    <property type="protein sequence ID" value="MFD1231696.1"/>
    <property type="molecule type" value="Genomic_DNA"/>
</dbReference>
<reference evidence="4" key="1">
    <citation type="journal article" date="2019" name="Int. J. Syst. Evol. Microbiol.">
        <title>The Global Catalogue of Microorganisms (GCM) 10K type strain sequencing project: providing services to taxonomists for standard genome sequencing and annotation.</title>
        <authorList>
            <consortium name="The Broad Institute Genomics Platform"/>
            <consortium name="The Broad Institute Genome Sequencing Center for Infectious Disease"/>
            <person name="Wu L."/>
            <person name="Ma J."/>
        </authorList>
    </citation>
    <scope>NUCLEOTIDE SEQUENCE [LARGE SCALE GENOMIC DNA]</scope>
    <source>
        <strain evidence="4">CCUG 49018</strain>
    </source>
</reference>
<proteinExistence type="predicted"/>
<keyword evidence="2" id="KW-0472">Membrane</keyword>